<organism evidence="3 4">
    <name type="scientific">SAR92 clade bacterium</name>
    <dbReference type="NCBI Taxonomy" id="2315479"/>
    <lineage>
        <taxon>Bacteria</taxon>
        <taxon>Pseudomonadati</taxon>
        <taxon>Pseudomonadota</taxon>
        <taxon>Gammaproteobacteria</taxon>
        <taxon>Cellvibrionales</taxon>
        <taxon>Porticoccaceae</taxon>
        <taxon>SAR92 clade</taxon>
    </lineage>
</organism>
<sequence length="183" mass="19742">MVQKYTIHLWIILVLFLSSNASAWDPLNQKSGAESGASKKVSLTIEKFKNIPELEAFFTQANGYAVFPNIAKAGLGIGAAVGKGEVFQDNKYIGKTSVKQISIGFQLGAQAFSEIMFFKDKRDTDRFTEGNFELGAQASAVLITQGVSVETAYSNGIAIFTLSKGGLMYEASVGGQKFSFDPD</sequence>
<dbReference type="Pfam" id="PF04366">
    <property type="entry name" value="Ysc84"/>
    <property type="match status" value="1"/>
</dbReference>
<dbReference type="Proteomes" id="UP000315889">
    <property type="component" value="Unassembled WGS sequence"/>
</dbReference>
<comment type="caution">
    <text evidence="3">The sequence shown here is derived from an EMBL/GenBank/DDBJ whole genome shotgun (WGS) entry which is preliminary data.</text>
</comment>
<protein>
    <recommendedName>
        <fullName evidence="2">Ysc84 actin-binding domain-containing protein</fullName>
    </recommendedName>
</protein>
<reference evidence="3 4" key="1">
    <citation type="submission" date="2019-02" db="EMBL/GenBank/DDBJ databases">
        <title>Prokaryotic population dynamics and viral predation in marine succession experiment using metagenomics: the confinement effect.</title>
        <authorList>
            <person name="Haro-Moreno J.M."/>
            <person name="Rodriguez-Valera F."/>
            <person name="Lopez-Perez M."/>
        </authorList>
    </citation>
    <scope>NUCLEOTIDE SEQUENCE [LARGE SCALE GENOMIC DNA]</scope>
    <source>
        <strain evidence="3">MED-G170</strain>
    </source>
</reference>
<evidence type="ECO:0000256" key="1">
    <source>
        <dbReference type="SAM" id="SignalP"/>
    </source>
</evidence>
<name>A0A520MC53_9GAMM</name>
<evidence type="ECO:0000259" key="2">
    <source>
        <dbReference type="Pfam" id="PF04366"/>
    </source>
</evidence>
<feature type="domain" description="Ysc84 actin-binding" evidence="2">
    <location>
        <begin position="100"/>
        <end position="181"/>
    </location>
</feature>
<accession>A0A520MC53</accession>
<evidence type="ECO:0000313" key="3">
    <source>
        <dbReference type="EMBL" id="RZO18787.1"/>
    </source>
</evidence>
<feature type="chain" id="PRO_5021747933" description="Ysc84 actin-binding domain-containing protein" evidence="1">
    <location>
        <begin position="24"/>
        <end position="183"/>
    </location>
</feature>
<feature type="signal peptide" evidence="1">
    <location>
        <begin position="1"/>
        <end position="23"/>
    </location>
</feature>
<dbReference type="AlphaFoldDB" id="A0A520MC53"/>
<dbReference type="CDD" id="cd11524">
    <property type="entry name" value="SYLF"/>
    <property type="match status" value="1"/>
</dbReference>
<keyword evidence="1" id="KW-0732">Signal</keyword>
<dbReference type="EMBL" id="SHBP01000024">
    <property type="protein sequence ID" value="RZO18787.1"/>
    <property type="molecule type" value="Genomic_DNA"/>
</dbReference>
<evidence type="ECO:0000313" key="4">
    <source>
        <dbReference type="Proteomes" id="UP000315889"/>
    </source>
</evidence>
<dbReference type="InterPro" id="IPR007461">
    <property type="entry name" value="Ysc84_actin-binding"/>
</dbReference>
<proteinExistence type="predicted"/>
<gene>
    <name evidence="3" type="ORF">EVB03_09495</name>
</gene>